<keyword evidence="2" id="KW-0963">Cytoplasm</keyword>
<dbReference type="PROSITE" id="PS51755">
    <property type="entry name" value="OMPR_PHOB"/>
    <property type="match status" value="1"/>
</dbReference>
<evidence type="ECO:0000259" key="12">
    <source>
        <dbReference type="PROSITE" id="PS51755"/>
    </source>
</evidence>
<evidence type="ECO:0000256" key="1">
    <source>
        <dbReference type="ARBA" id="ARBA00004496"/>
    </source>
</evidence>
<dbReference type="Proteomes" id="UP000017837">
    <property type="component" value="Unassembled WGS sequence"/>
</dbReference>
<dbReference type="InterPro" id="IPR001789">
    <property type="entry name" value="Sig_transdc_resp-reg_receiver"/>
</dbReference>
<accession>V4R8W0</accession>
<dbReference type="RefSeq" id="WP_018081283.1">
    <property type="nucleotide sequence ID" value="NZ_AQWM01000004.1"/>
</dbReference>
<dbReference type="GO" id="GO:0032993">
    <property type="term" value="C:protein-DNA complex"/>
    <property type="evidence" value="ECO:0007669"/>
    <property type="project" value="TreeGrafter"/>
</dbReference>
<organism evidence="13 14">
    <name type="scientific">Asticcacaulis benevestitus DSM 16100 = ATCC BAA-896</name>
    <dbReference type="NCBI Taxonomy" id="1121022"/>
    <lineage>
        <taxon>Bacteria</taxon>
        <taxon>Pseudomonadati</taxon>
        <taxon>Pseudomonadota</taxon>
        <taxon>Alphaproteobacteria</taxon>
        <taxon>Caulobacterales</taxon>
        <taxon>Caulobacteraceae</taxon>
        <taxon>Asticcacaulis</taxon>
    </lineage>
</organism>
<keyword evidence="6 10" id="KW-0238">DNA-binding</keyword>
<dbReference type="AlphaFoldDB" id="V4R8W0"/>
<evidence type="ECO:0000256" key="7">
    <source>
        <dbReference type="ARBA" id="ARBA00023163"/>
    </source>
</evidence>
<evidence type="ECO:0000256" key="5">
    <source>
        <dbReference type="ARBA" id="ARBA00023015"/>
    </source>
</evidence>
<dbReference type="FunFam" id="1.10.10.10:FF:000099">
    <property type="entry name" value="Two-component system response regulator TorR"/>
    <property type="match status" value="1"/>
</dbReference>
<dbReference type="Gene3D" id="6.10.250.690">
    <property type="match status" value="1"/>
</dbReference>
<evidence type="ECO:0000256" key="3">
    <source>
        <dbReference type="ARBA" id="ARBA00022553"/>
    </source>
</evidence>
<dbReference type="PANTHER" id="PTHR48111:SF4">
    <property type="entry name" value="DNA-BINDING DUAL TRANSCRIPTIONAL REGULATOR OMPR"/>
    <property type="match status" value="1"/>
</dbReference>
<dbReference type="GO" id="GO:0000976">
    <property type="term" value="F:transcription cis-regulatory region binding"/>
    <property type="evidence" value="ECO:0007669"/>
    <property type="project" value="TreeGrafter"/>
</dbReference>
<reference evidence="13 14" key="1">
    <citation type="journal article" date="2014" name="Nature">
        <title>Sequential evolution of bacterial morphology by co-option of a developmental regulator.</title>
        <authorList>
            <person name="Jiang C."/>
            <person name="Brown P.J."/>
            <person name="Ducret A."/>
            <person name="Brun Y.V."/>
        </authorList>
    </citation>
    <scope>NUCLEOTIDE SEQUENCE [LARGE SCALE GENOMIC DNA]</scope>
    <source>
        <strain evidence="13 14">DSM 16100</strain>
    </source>
</reference>
<evidence type="ECO:0000313" key="14">
    <source>
        <dbReference type="Proteomes" id="UP000017837"/>
    </source>
</evidence>
<dbReference type="Pfam" id="PF00072">
    <property type="entry name" value="Response_reg"/>
    <property type="match status" value="1"/>
</dbReference>
<keyword evidence="5" id="KW-0805">Transcription regulation</keyword>
<gene>
    <name evidence="13" type="ORF">ABENE_16690</name>
</gene>
<dbReference type="GO" id="GO:0000156">
    <property type="term" value="F:phosphorelay response regulator activity"/>
    <property type="evidence" value="ECO:0007669"/>
    <property type="project" value="TreeGrafter"/>
</dbReference>
<sequence length="251" mass="28136">MSSALPSSAPSSQTSEPQLAAPLRILVVDDDQDLRELISNFLGQNGFEIHTAANGRDMEMAMARGDIALVVLDYMMPGEDGLSICKRINEQGGPPVIMLSARGEEIDRIVGLELGADDYMAKPFHPRELLARVRAVLRRRESSGSRGEKSPFSHFFNWQLDNIKRTLVRPDGVQVALSNAEFELLRVFLDRPGRALSRDQILDYLHGPNTDSFDRAIDVQISRLRRKLSDDTSEDIIRTIRGIGYMFKPLK</sequence>
<evidence type="ECO:0000256" key="6">
    <source>
        <dbReference type="ARBA" id="ARBA00023125"/>
    </source>
</evidence>
<keyword evidence="3 9" id="KW-0597">Phosphoprotein</keyword>
<dbReference type="CDD" id="cd00383">
    <property type="entry name" value="trans_reg_C"/>
    <property type="match status" value="1"/>
</dbReference>
<evidence type="ECO:0000259" key="11">
    <source>
        <dbReference type="PROSITE" id="PS50110"/>
    </source>
</evidence>
<dbReference type="SMART" id="SM00448">
    <property type="entry name" value="REC"/>
    <property type="match status" value="1"/>
</dbReference>
<dbReference type="STRING" id="1121022.GCA_000376105_01616"/>
<feature type="modified residue" description="4-aspartylphosphate" evidence="9">
    <location>
        <position position="73"/>
    </location>
</feature>
<dbReference type="InterPro" id="IPR016032">
    <property type="entry name" value="Sig_transdc_resp-reg_C-effctor"/>
</dbReference>
<comment type="subcellular location">
    <subcellularLocation>
        <location evidence="1">Cytoplasm</location>
    </subcellularLocation>
</comment>
<dbReference type="InterPro" id="IPR001867">
    <property type="entry name" value="OmpR/PhoB-type_DNA-bd"/>
</dbReference>
<dbReference type="CDD" id="cd17574">
    <property type="entry name" value="REC_OmpR"/>
    <property type="match status" value="1"/>
</dbReference>
<feature type="DNA-binding region" description="OmpR/PhoB-type" evidence="10">
    <location>
        <begin position="150"/>
        <end position="249"/>
    </location>
</feature>
<dbReference type="FunFam" id="3.40.50.2300:FF:000001">
    <property type="entry name" value="DNA-binding response regulator PhoB"/>
    <property type="match status" value="1"/>
</dbReference>
<evidence type="ECO:0000256" key="8">
    <source>
        <dbReference type="ARBA" id="ARBA00067337"/>
    </source>
</evidence>
<dbReference type="EMBL" id="AWGB01000040">
    <property type="protein sequence ID" value="ESQ87878.1"/>
    <property type="molecule type" value="Genomic_DNA"/>
</dbReference>
<protein>
    <recommendedName>
        <fullName evidence="8">Regulatory protein VirG</fullName>
    </recommendedName>
</protein>
<dbReference type="PROSITE" id="PS50110">
    <property type="entry name" value="RESPONSE_REGULATORY"/>
    <property type="match status" value="1"/>
</dbReference>
<evidence type="ECO:0000256" key="10">
    <source>
        <dbReference type="PROSITE-ProRule" id="PRU01091"/>
    </source>
</evidence>
<evidence type="ECO:0000256" key="4">
    <source>
        <dbReference type="ARBA" id="ARBA00023012"/>
    </source>
</evidence>
<feature type="domain" description="Response regulatory" evidence="11">
    <location>
        <begin position="24"/>
        <end position="137"/>
    </location>
</feature>
<dbReference type="SUPFAM" id="SSF52172">
    <property type="entry name" value="CheY-like"/>
    <property type="match status" value="1"/>
</dbReference>
<dbReference type="PATRIC" id="fig|1121022.4.peg.3393"/>
<dbReference type="PANTHER" id="PTHR48111">
    <property type="entry name" value="REGULATOR OF RPOS"/>
    <property type="match status" value="1"/>
</dbReference>
<keyword evidence="7" id="KW-0804">Transcription</keyword>
<comment type="caution">
    <text evidence="13">The sequence shown here is derived from an EMBL/GenBank/DDBJ whole genome shotgun (WGS) entry which is preliminary data.</text>
</comment>
<dbReference type="eggNOG" id="COG0745">
    <property type="taxonomic scope" value="Bacteria"/>
</dbReference>
<evidence type="ECO:0000256" key="9">
    <source>
        <dbReference type="PROSITE-ProRule" id="PRU00169"/>
    </source>
</evidence>
<feature type="domain" description="OmpR/PhoB-type" evidence="12">
    <location>
        <begin position="150"/>
        <end position="249"/>
    </location>
</feature>
<dbReference type="InterPro" id="IPR011006">
    <property type="entry name" value="CheY-like_superfamily"/>
</dbReference>
<dbReference type="GO" id="GO:0006355">
    <property type="term" value="P:regulation of DNA-templated transcription"/>
    <property type="evidence" value="ECO:0007669"/>
    <property type="project" value="InterPro"/>
</dbReference>
<keyword evidence="4" id="KW-0902">Two-component regulatory system</keyword>
<proteinExistence type="predicted"/>
<dbReference type="OrthoDB" id="9784252at2"/>
<dbReference type="InterPro" id="IPR039420">
    <property type="entry name" value="WalR-like"/>
</dbReference>
<dbReference type="SUPFAM" id="SSF46894">
    <property type="entry name" value="C-terminal effector domain of the bipartite response regulators"/>
    <property type="match status" value="1"/>
</dbReference>
<dbReference type="Gene3D" id="1.10.10.10">
    <property type="entry name" value="Winged helix-like DNA-binding domain superfamily/Winged helix DNA-binding domain"/>
    <property type="match status" value="1"/>
</dbReference>
<dbReference type="InterPro" id="IPR036388">
    <property type="entry name" value="WH-like_DNA-bd_sf"/>
</dbReference>
<dbReference type="SMART" id="SM00862">
    <property type="entry name" value="Trans_reg_C"/>
    <property type="match status" value="1"/>
</dbReference>
<keyword evidence="14" id="KW-1185">Reference proteome</keyword>
<dbReference type="GO" id="GO:0005829">
    <property type="term" value="C:cytosol"/>
    <property type="evidence" value="ECO:0007669"/>
    <property type="project" value="TreeGrafter"/>
</dbReference>
<evidence type="ECO:0000313" key="13">
    <source>
        <dbReference type="EMBL" id="ESQ87878.1"/>
    </source>
</evidence>
<evidence type="ECO:0000256" key="2">
    <source>
        <dbReference type="ARBA" id="ARBA00022490"/>
    </source>
</evidence>
<dbReference type="Gene3D" id="3.40.50.2300">
    <property type="match status" value="1"/>
</dbReference>
<name>V4R8W0_9CAUL</name>
<dbReference type="Pfam" id="PF00486">
    <property type="entry name" value="Trans_reg_C"/>
    <property type="match status" value="1"/>
</dbReference>